<evidence type="ECO:0000256" key="8">
    <source>
        <dbReference type="PIRSR" id="PIRSR000077-4"/>
    </source>
</evidence>
<dbReference type="AlphaFoldDB" id="A0A1N7J4I2"/>
<evidence type="ECO:0000256" key="6">
    <source>
        <dbReference type="PIRNR" id="PIRNR000077"/>
    </source>
</evidence>
<evidence type="ECO:0000259" key="9">
    <source>
        <dbReference type="PROSITE" id="PS51352"/>
    </source>
</evidence>
<dbReference type="InterPro" id="IPR013766">
    <property type="entry name" value="Thioredoxin_domain"/>
</dbReference>
<feature type="site" description="Contributes to redox potential value" evidence="7">
    <location>
        <position position="38"/>
    </location>
</feature>
<dbReference type="EMBL" id="FTNY01000005">
    <property type="protein sequence ID" value="SIS44250.1"/>
    <property type="molecule type" value="Genomic_DNA"/>
</dbReference>
<dbReference type="PIRSF" id="PIRSF000077">
    <property type="entry name" value="Thioredoxin"/>
    <property type="match status" value="1"/>
</dbReference>
<feature type="domain" description="Thioredoxin" evidence="9">
    <location>
        <begin position="1"/>
        <end position="111"/>
    </location>
</feature>
<dbReference type="PROSITE" id="PS51352">
    <property type="entry name" value="THIOREDOXIN_2"/>
    <property type="match status" value="1"/>
</dbReference>
<dbReference type="PRINTS" id="PR00421">
    <property type="entry name" value="THIOREDOXIN"/>
</dbReference>
<reference evidence="11" key="1">
    <citation type="submission" date="2017-01" db="EMBL/GenBank/DDBJ databases">
        <authorList>
            <person name="Varghese N."/>
            <person name="Submissions S."/>
        </authorList>
    </citation>
    <scope>NUCLEOTIDE SEQUENCE [LARGE SCALE GENOMIC DNA]</scope>
    <source>
        <strain evidence="11">DSM 17126</strain>
    </source>
</reference>
<dbReference type="SUPFAM" id="SSF52833">
    <property type="entry name" value="Thioredoxin-like"/>
    <property type="match status" value="1"/>
</dbReference>
<evidence type="ECO:0000256" key="3">
    <source>
        <dbReference type="ARBA" id="ARBA00022982"/>
    </source>
</evidence>
<keyword evidence="4 8" id="KW-1015">Disulfide bond</keyword>
<evidence type="ECO:0000313" key="11">
    <source>
        <dbReference type="Proteomes" id="UP000186373"/>
    </source>
</evidence>
<keyword evidence="5 8" id="KW-0676">Redox-active center</keyword>
<accession>A0A1N7J4I2</accession>
<proteinExistence type="inferred from homology"/>
<organism evidence="10 11">
    <name type="scientific">Chryseobacterium shigense</name>
    <dbReference type="NCBI Taxonomy" id="297244"/>
    <lineage>
        <taxon>Bacteria</taxon>
        <taxon>Pseudomonadati</taxon>
        <taxon>Bacteroidota</taxon>
        <taxon>Flavobacteriia</taxon>
        <taxon>Flavobacteriales</taxon>
        <taxon>Weeksellaceae</taxon>
        <taxon>Chryseobacterium group</taxon>
        <taxon>Chryseobacterium</taxon>
    </lineage>
</organism>
<evidence type="ECO:0000256" key="1">
    <source>
        <dbReference type="ARBA" id="ARBA00008987"/>
    </source>
</evidence>
<dbReference type="GO" id="GO:0005829">
    <property type="term" value="C:cytosol"/>
    <property type="evidence" value="ECO:0007669"/>
    <property type="project" value="TreeGrafter"/>
</dbReference>
<evidence type="ECO:0000256" key="5">
    <source>
        <dbReference type="ARBA" id="ARBA00023284"/>
    </source>
</evidence>
<feature type="site" description="Deprotonates C-terminal active site Cys" evidence="7">
    <location>
        <position position="30"/>
    </location>
</feature>
<dbReference type="InterPro" id="IPR005746">
    <property type="entry name" value="Thioredoxin"/>
</dbReference>
<feature type="disulfide bond" description="Redox-active" evidence="8">
    <location>
        <begin position="36"/>
        <end position="39"/>
    </location>
</feature>
<comment type="similarity">
    <text evidence="1 6">Belongs to the thioredoxin family.</text>
</comment>
<dbReference type="PANTHER" id="PTHR45663:SF11">
    <property type="entry name" value="GEO12009P1"/>
    <property type="match status" value="1"/>
</dbReference>
<evidence type="ECO:0000256" key="4">
    <source>
        <dbReference type="ARBA" id="ARBA00023157"/>
    </source>
</evidence>
<name>A0A1N7J4I2_9FLAO</name>
<dbReference type="CDD" id="cd02947">
    <property type="entry name" value="TRX_family"/>
    <property type="match status" value="1"/>
</dbReference>
<dbReference type="Proteomes" id="UP000186373">
    <property type="component" value="Unassembled WGS sequence"/>
</dbReference>
<gene>
    <name evidence="10" type="ORF">SAMN05421639_10592</name>
</gene>
<dbReference type="GO" id="GO:0045454">
    <property type="term" value="P:cell redox homeostasis"/>
    <property type="evidence" value="ECO:0007669"/>
    <property type="project" value="TreeGrafter"/>
</dbReference>
<feature type="site" description="Contributes to redox potential value" evidence="7">
    <location>
        <position position="37"/>
    </location>
</feature>
<dbReference type="Gene3D" id="3.40.30.10">
    <property type="entry name" value="Glutaredoxin"/>
    <property type="match status" value="1"/>
</dbReference>
<dbReference type="PANTHER" id="PTHR45663">
    <property type="entry name" value="GEO12009P1"/>
    <property type="match status" value="1"/>
</dbReference>
<keyword evidence="11" id="KW-1185">Reference proteome</keyword>
<feature type="active site" description="Nucleophile" evidence="7">
    <location>
        <position position="39"/>
    </location>
</feature>
<dbReference type="InterPro" id="IPR036249">
    <property type="entry name" value="Thioredoxin-like_sf"/>
</dbReference>
<dbReference type="Pfam" id="PF00085">
    <property type="entry name" value="Thioredoxin"/>
    <property type="match status" value="1"/>
</dbReference>
<evidence type="ECO:0000313" key="10">
    <source>
        <dbReference type="EMBL" id="SIS44250.1"/>
    </source>
</evidence>
<sequence>MVNLNGSDKTKTMSQKFQEIINSERPVLIDFFATWCQPCKVQSSVLNTVKENIGEGARIIKVDVDQYPALAAQYGVRGVPTLAVFKNGELLWKESGVHDVNTLTELLKQYS</sequence>
<feature type="active site" description="Nucleophile" evidence="7">
    <location>
        <position position="36"/>
    </location>
</feature>
<keyword evidence="2" id="KW-0813">Transport</keyword>
<protein>
    <recommendedName>
        <fullName evidence="6">Thioredoxin</fullName>
    </recommendedName>
</protein>
<dbReference type="GO" id="GO:0015035">
    <property type="term" value="F:protein-disulfide reductase activity"/>
    <property type="evidence" value="ECO:0007669"/>
    <property type="project" value="InterPro"/>
</dbReference>
<keyword evidence="3" id="KW-0249">Electron transport</keyword>
<evidence type="ECO:0000256" key="2">
    <source>
        <dbReference type="ARBA" id="ARBA00022448"/>
    </source>
</evidence>
<evidence type="ECO:0000256" key="7">
    <source>
        <dbReference type="PIRSR" id="PIRSR000077-1"/>
    </source>
</evidence>